<protein>
    <submittedName>
        <fullName evidence="6">LysR family transcriptional regulator</fullName>
    </submittedName>
</protein>
<dbReference type="Pfam" id="PF00126">
    <property type="entry name" value="HTH_1"/>
    <property type="match status" value="1"/>
</dbReference>
<feature type="domain" description="HTH lysR-type" evidence="5">
    <location>
        <begin position="1"/>
        <end position="58"/>
    </location>
</feature>
<evidence type="ECO:0000259" key="5">
    <source>
        <dbReference type="PROSITE" id="PS50931"/>
    </source>
</evidence>
<dbReference type="Pfam" id="PF03466">
    <property type="entry name" value="LysR_substrate"/>
    <property type="match status" value="1"/>
</dbReference>
<proteinExistence type="inferred from homology"/>
<sequence>MDIRVLRYFLAIAREENITAAAKSLHVSQPALSKQMKDLETELDSQLLIRGNRQIQLTEAGKLLKKRAQDIIALVDRIDSDIHGDHEEIVGELHIGGGESDAMRLVTAAIKHLNSEHPNIRYHLYSGIAEDVMDRLDQGLLDFGLIIGTVHKQAYDFLTLPKVDTWGLLVPADNPLAMEKSIHPKDLTNLPLIVSKQAFVNNEFSGWYGESLDKLNIVASYNLIYNASLLVETGLGYALALDKLVNTTGANSPLCFVPLSPQLTAPLQLIWKSHDHLSPAAKAFLDVLQQQLEG</sequence>
<dbReference type="FunFam" id="1.10.10.10:FF:000001">
    <property type="entry name" value="LysR family transcriptional regulator"/>
    <property type="match status" value="1"/>
</dbReference>
<evidence type="ECO:0000256" key="3">
    <source>
        <dbReference type="ARBA" id="ARBA00023125"/>
    </source>
</evidence>
<evidence type="ECO:0000313" key="7">
    <source>
        <dbReference type="Proteomes" id="UP000273977"/>
    </source>
</evidence>
<dbReference type="InterPro" id="IPR036388">
    <property type="entry name" value="WH-like_DNA-bd_sf"/>
</dbReference>
<comment type="caution">
    <text evidence="6">The sequence shown here is derived from an EMBL/GenBank/DDBJ whole genome shotgun (WGS) entry which is preliminary data.</text>
</comment>
<evidence type="ECO:0000256" key="1">
    <source>
        <dbReference type="ARBA" id="ARBA00009437"/>
    </source>
</evidence>
<dbReference type="PRINTS" id="PR00039">
    <property type="entry name" value="HTHLYSR"/>
</dbReference>
<evidence type="ECO:0000256" key="4">
    <source>
        <dbReference type="ARBA" id="ARBA00023163"/>
    </source>
</evidence>
<keyword evidence="4" id="KW-0804">Transcription</keyword>
<dbReference type="OrthoDB" id="9803735at2"/>
<reference evidence="6 7" key="1">
    <citation type="submission" date="2018-11" db="EMBL/GenBank/DDBJ databases">
        <title>Aerococcus sp. SJQ22, whole genome shotgun sequence.</title>
        <authorList>
            <person name="Sun L."/>
            <person name="Gao X."/>
            <person name="Chen W."/>
            <person name="Huang K."/>
        </authorList>
    </citation>
    <scope>NUCLEOTIDE SEQUENCE [LARGE SCALE GENOMIC DNA]</scope>
    <source>
        <strain evidence="6 7">SJQ22</strain>
    </source>
</reference>
<dbReference type="SUPFAM" id="SSF53850">
    <property type="entry name" value="Periplasmic binding protein-like II"/>
    <property type="match status" value="1"/>
</dbReference>
<dbReference type="AlphaFoldDB" id="A0A3N4G3B0"/>
<dbReference type="Proteomes" id="UP000273977">
    <property type="component" value="Unassembled WGS sequence"/>
</dbReference>
<name>A0A3N4G3B0_9LACT</name>
<dbReference type="GO" id="GO:0003677">
    <property type="term" value="F:DNA binding"/>
    <property type="evidence" value="ECO:0007669"/>
    <property type="project" value="UniProtKB-KW"/>
</dbReference>
<dbReference type="PANTHER" id="PTHR30419">
    <property type="entry name" value="HTH-TYPE TRANSCRIPTIONAL REGULATOR YBHD"/>
    <property type="match status" value="1"/>
</dbReference>
<dbReference type="InterPro" id="IPR036390">
    <property type="entry name" value="WH_DNA-bd_sf"/>
</dbReference>
<keyword evidence="3" id="KW-0238">DNA-binding</keyword>
<evidence type="ECO:0000256" key="2">
    <source>
        <dbReference type="ARBA" id="ARBA00023015"/>
    </source>
</evidence>
<comment type="similarity">
    <text evidence="1">Belongs to the LysR transcriptional regulatory family.</text>
</comment>
<dbReference type="RefSeq" id="WP_123780958.1">
    <property type="nucleotide sequence ID" value="NZ_RKMG01000029.1"/>
</dbReference>
<accession>A0A3N4G3B0</accession>
<dbReference type="CDD" id="cd05466">
    <property type="entry name" value="PBP2_LTTR_substrate"/>
    <property type="match status" value="1"/>
</dbReference>
<organism evidence="6 7">
    <name type="scientific">Aerococcus agrisoli</name>
    <dbReference type="NCBI Taxonomy" id="2487350"/>
    <lineage>
        <taxon>Bacteria</taxon>
        <taxon>Bacillati</taxon>
        <taxon>Bacillota</taxon>
        <taxon>Bacilli</taxon>
        <taxon>Lactobacillales</taxon>
        <taxon>Aerococcaceae</taxon>
        <taxon>Aerococcus</taxon>
    </lineage>
</organism>
<dbReference type="EMBL" id="RKMG01000029">
    <property type="protein sequence ID" value="RPA57423.1"/>
    <property type="molecule type" value="Genomic_DNA"/>
</dbReference>
<dbReference type="Gene3D" id="1.10.10.10">
    <property type="entry name" value="Winged helix-like DNA-binding domain superfamily/Winged helix DNA-binding domain"/>
    <property type="match status" value="1"/>
</dbReference>
<keyword evidence="7" id="KW-1185">Reference proteome</keyword>
<keyword evidence="2" id="KW-0805">Transcription regulation</keyword>
<dbReference type="GO" id="GO:0003700">
    <property type="term" value="F:DNA-binding transcription factor activity"/>
    <property type="evidence" value="ECO:0007669"/>
    <property type="project" value="InterPro"/>
</dbReference>
<dbReference type="PROSITE" id="PS50931">
    <property type="entry name" value="HTH_LYSR"/>
    <property type="match status" value="1"/>
</dbReference>
<dbReference type="PANTHER" id="PTHR30419:SF8">
    <property type="entry name" value="NITROGEN ASSIMILATION TRANSCRIPTIONAL ACTIVATOR-RELATED"/>
    <property type="match status" value="1"/>
</dbReference>
<dbReference type="InterPro" id="IPR050950">
    <property type="entry name" value="HTH-type_LysR_regulators"/>
</dbReference>
<gene>
    <name evidence="6" type="ORF">EF384_08040</name>
</gene>
<dbReference type="Gene3D" id="3.40.190.290">
    <property type="match status" value="1"/>
</dbReference>
<dbReference type="GO" id="GO:0005829">
    <property type="term" value="C:cytosol"/>
    <property type="evidence" value="ECO:0007669"/>
    <property type="project" value="TreeGrafter"/>
</dbReference>
<dbReference type="SUPFAM" id="SSF46785">
    <property type="entry name" value="Winged helix' DNA-binding domain"/>
    <property type="match status" value="1"/>
</dbReference>
<dbReference type="InterPro" id="IPR005119">
    <property type="entry name" value="LysR_subst-bd"/>
</dbReference>
<dbReference type="InterPro" id="IPR000847">
    <property type="entry name" value="LysR_HTH_N"/>
</dbReference>
<evidence type="ECO:0000313" key="6">
    <source>
        <dbReference type="EMBL" id="RPA57423.1"/>
    </source>
</evidence>